<dbReference type="InterPro" id="IPR036638">
    <property type="entry name" value="HLH_DNA-bd_sf"/>
</dbReference>
<protein>
    <submittedName>
        <fullName evidence="9">Transcription factor FER-LIKE IRON DEFICIENCY-INDUCED TRANSCRIPTION FACTOR</fullName>
    </submittedName>
</protein>
<dbReference type="PROSITE" id="PS50888">
    <property type="entry name" value="BHLH"/>
    <property type="match status" value="1"/>
</dbReference>
<evidence type="ECO:0000256" key="7">
    <source>
        <dbReference type="SAM" id="MobiDB-lite"/>
    </source>
</evidence>
<dbReference type="FunFam" id="4.10.280.10:FF:000096">
    <property type="entry name" value="Basic helix-loop-helix (BHLH) DNA-binding superfamily protein"/>
    <property type="match status" value="1"/>
</dbReference>
<feature type="domain" description="BHLH" evidence="8">
    <location>
        <begin position="144"/>
        <end position="193"/>
    </location>
</feature>
<comment type="subunit">
    <text evidence="2">Homodimer.</text>
</comment>
<dbReference type="InterPro" id="IPR011598">
    <property type="entry name" value="bHLH_dom"/>
</dbReference>
<gene>
    <name evidence="9" type="ORF">F511_25173</name>
</gene>
<dbReference type="EMBL" id="KV013952">
    <property type="protein sequence ID" value="KZV23128.1"/>
    <property type="molecule type" value="Genomic_DNA"/>
</dbReference>
<proteinExistence type="predicted"/>
<keyword evidence="4" id="KW-0238">DNA-binding</keyword>
<feature type="region of interest" description="Disordered" evidence="7">
    <location>
        <begin position="117"/>
        <end position="147"/>
    </location>
</feature>
<evidence type="ECO:0000256" key="5">
    <source>
        <dbReference type="ARBA" id="ARBA00023163"/>
    </source>
</evidence>
<dbReference type="PANTHER" id="PTHR31945">
    <property type="entry name" value="TRANSCRIPTION FACTOR SCREAM2-RELATED"/>
    <property type="match status" value="1"/>
</dbReference>
<dbReference type="PANTHER" id="PTHR31945:SF17">
    <property type="entry name" value="TRANSCRIPTION FACTOR FER-LIKE IRON DEFICIENCY-INDUCED TRANSCRIPTION FACTOR"/>
    <property type="match status" value="1"/>
</dbReference>
<keyword evidence="5" id="KW-0804">Transcription</keyword>
<dbReference type="GO" id="GO:0005634">
    <property type="term" value="C:nucleus"/>
    <property type="evidence" value="ECO:0007669"/>
    <property type="project" value="UniProtKB-SubCell"/>
</dbReference>
<evidence type="ECO:0000256" key="4">
    <source>
        <dbReference type="ARBA" id="ARBA00023125"/>
    </source>
</evidence>
<evidence type="ECO:0000313" key="9">
    <source>
        <dbReference type="EMBL" id="KZV23128.1"/>
    </source>
</evidence>
<dbReference type="InterPro" id="IPR051358">
    <property type="entry name" value="TF_AMS/ICE1/BHLH6-like"/>
</dbReference>
<keyword evidence="3" id="KW-0805">Transcription regulation</keyword>
<comment type="subcellular location">
    <subcellularLocation>
        <location evidence="1">Nucleus</location>
    </subcellularLocation>
</comment>
<sequence>MDKYHYGSETFPFEDRNDFGLKDFMDEAIFDQFINLIRGENATDSSINSSILGYVGDEHNNNCAGLVGQLFSPEPSMELFDFDISINHIDYNKNNNNTNALNKLAEEAAEAEAEDIFDGEESSATTTTATAATATTSKKKGNKVDRSRTLISERKRRGRMKEKLYALRSLVPNITKMDKASIVGDAVLYLQDLQMQLKKLKSEISDLESSFTTQDNLYQQKTFQDSKKMDAKNFYPMVKKISKINVCQVEERGFYVKIVSNKDEGVAVLLYRALELLPAFHVQSSNLAAFAHNYVLTFTIHIQEGELGMNLPDLKLWIAGTFLEQGFDFETSAFDSPGF</sequence>
<dbReference type="Pfam" id="PF00010">
    <property type="entry name" value="HLH"/>
    <property type="match status" value="1"/>
</dbReference>
<reference evidence="9 10" key="1">
    <citation type="journal article" date="2015" name="Proc. Natl. Acad. Sci. U.S.A.">
        <title>The resurrection genome of Boea hygrometrica: A blueprint for survival of dehydration.</title>
        <authorList>
            <person name="Xiao L."/>
            <person name="Yang G."/>
            <person name="Zhang L."/>
            <person name="Yang X."/>
            <person name="Zhao S."/>
            <person name="Ji Z."/>
            <person name="Zhou Q."/>
            <person name="Hu M."/>
            <person name="Wang Y."/>
            <person name="Chen M."/>
            <person name="Xu Y."/>
            <person name="Jin H."/>
            <person name="Xiao X."/>
            <person name="Hu G."/>
            <person name="Bao F."/>
            <person name="Hu Y."/>
            <person name="Wan P."/>
            <person name="Li L."/>
            <person name="Deng X."/>
            <person name="Kuang T."/>
            <person name="Xiang C."/>
            <person name="Zhu J.K."/>
            <person name="Oliver M.J."/>
            <person name="He Y."/>
        </authorList>
    </citation>
    <scope>NUCLEOTIDE SEQUENCE [LARGE SCALE GENOMIC DNA]</scope>
    <source>
        <strain evidence="10">cv. XS01</strain>
    </source>
</reference>
<evidence type="ECO:0000259" key="8">
    <source>
        <dbReference type="PROSITE" id="PS50888"/>
    </source>
</evidence>
<dbReference type="GO" id="GO:0046983">
    <property type="term" value="F:protein dimerization activity"/>
    <property type="evidence" value="ECO:0007669"/>
    <property type="project" value="InterPro"/>
</dbReference>
<dbReference type="GO" id="GO:0043565">
    <property type="term" value="F:sequence-specific DNA binding"/>
    <property type="evidence" value="ECO:0007669"/>
    <property type="project" value="TreeGrafter"/>
</dbReference>
<evidence type="ECO:0000313" key="10">
    <source>
        <dbReference type="Proteomes" id="UP000250235"/>
    </source>
</evidence>
<accession>A0A2Z7AP31</accession>
<organism evidence="9 10">
    <name type="scientific">Dorcoceras hygrometricum</name>
    <dbReference type="NCBI Taxonomy" id="472368"/>
    <lineage>
        <taxon>Eukaryota</taxon>
        <taxon>Viridiplantae</taxon>
        <taxon>Streptophyta</taxon>
        <taxon>Embryophyta</taxon>
        <taxon>Tracheophyta</taxon>
        <taxon>Spermatophyta</taxon>
        <taxon>Magnoliopsida</taxon>
        <taxon>eudicotyledons</taxon>
        <taxon>Gunneridae</taxon>
        <taxon>Pentapetalae</taxon>
        <taxon>asterids</taxon>
        <taxon>lamiids</taxon>
        <taxon>Lamiales</taxon>
        <taxon>Gesneriaceae</taxon>
        <taxon>Didymocarpoideae</taxon>
        <taxon>Trichosporeae</taxon>
        <taxon>Loxocarpinae</taxon>
        <taxon>Dorcoceras</taxon>
    </lineage>
</organism>
<dbReference type="Proteomes" id="UP000250235">
    <property type="component" value="Unassembled WGS sequence"/>
</dbReference>
<evidence type="ECO:0000256" key="3">
    <source>
        <dbReference type="ARBA" id="ARBA00023015"/>
    </source>
</evidence>
<keyword evidence="10" id="KW-1185">Reference proteome</keyword>
<keyword evidence="6" id="KW-0539">Nucleus</keyword>
<evidence type="ECO:0000256" key="2">
    <source>
        <dbReference type="ARBA" id="ARBA00011738"/>
    </source>
</evidence>
<dbReference type="SMART" id="SM00353">
    <property type="entry name" value="HLH"/>
    <property type="match status" value="1"/>
</dbReference>
<dbReference type="OrthoDB" id="1886792at2759"/>
<dbReference type="SUPFAM" id="SSF47459">
    <property type="entry name" value="HLH, helix-loop-helix DNA-binding domain"/>
    <property type="match status" value="1"/>
</dbReference>
<dbReference type="AlphaFoldDB" id="A0A2Z7AP31"/>
<dbReference type="GO" id="GO:0003700">
    <property type="term" value="F:DNA-binding transcription factor activity"/>
    <property type="evidence" value="ECO:0007669"/>
    <property type="project" value="TreeGrafter"/>
</dbReference>
<name>A0A2Z7AP31_9LAMI</name>
<dbReference type="Gene3D" id="4.10.280.10">
    <property type="entry name" value="Helix-loop-helix DNA-binding domain"/>
    <property type="match status" value="1"/>
</dbReference>
<feature type="compositionally biased region" description="Low complexity" evidence="7">
    <location>
        <begin position="124"/>
        <end position="136"/>
    </location>
</feature>
<evidence type="ECO:0000256" key="6">
    <source>
        <dbReference type="ARBA" id="ARBA00023242"/>
    </source>
</evidence>
<evidence type="ECO:0000256" key="1">
    <source>
        <dbReference type="ARBA" id="ARBA00004123"/>
    </source>
</evidence>